<keyword evidence="1" id="KW-0472">Membrane</keyword>
<accession>A0AAE1BVJ7</accession>
<keyword evidence="1" id="KW-1133">Transmembrane helix</keyword>
<evidence type="ECO:0000313" key="3">
    <source>
        <dbReference type="Proteomes" id="UP001286313"/>
    </source>
</evidence>
<evidence type="ECO:0000256" key="1">
    <source>
        <dbReference type="SAM" id="Phobius"/>
    </source>
</evidence>
<comment type="caution">
    <text evidence="2">The sequence shown here is derived from an EMBL/GenBank/DDBJ whole genome shotgun (WGS) entry which is preliminary data.</text>
</comment>
<protein>
    <submittedName>
        <fullName evidence="2">Uncharacterized protein</fullName>
    </submittedName>
</protein>
<name>A0AAE1BVJ7_PETCI</name>
<gene>
    <name evidence="2" type="ORF">Pcinc_035905</name>
</gene>
<keyword evidence="1" id="KW-0812">Transmembrane</keyword>
<keyword evidence="3" id="KW-1185">Reference proteome</keyword>
<organism evidence="2 3">
    <name type="scientific">Petrolisthes cinctipes</name>
    <name type="common">Flat porcelain crab</name>
    <dbReference type="NCBI Taxonomy" id="88211"/>
    <lineage>
        <taxon>Eukaryota</taxon>
        <taxon>Metazoa</taxon>
        <taxon>Ecdysozoa</taxon>
        <taxon>Arthropoda</taxon>
        <taxon>Crustacea</taxon>
        <taxon>Multicrustacea</taxon>
        <taxon>Malacostraca</taxon>
        <taxon>Eumalacostraca</taxon>
        <taxon>Eucarida</taxon>
        <taxon>Decapoda</taxon>
        <taxon>Pleocyemata</taxon>
        <taxon>Anomura</taxon>
        <taxon>Galatheoidea</taxon>
        <taxon>Porcellanidae</taxon>
        <taxon>Petrolisthes</taxon>
    </lineage>
</organism>
<dbReference type="Proteomes" id="UP001286313">
    <property type="component" value="Unassembled WGS sequence"/>
</dbReference>
<reference evidence="2" key="1">
    <citation type="submission" date="2023-10" db="EMBL/GenBank/DDBJ databases">
        <title>Genome assemblies of two species of porcelain crab, Petrolisthes cinctipes and Petrolisthes manimaculis (Anomura: Porcellanidae).</title>
        <authorList>
            <person name="Angst P."/>
        </authorList>
    </citation>
    <scope>NUCLEOTIDE SEQUENCE</scope>
    <source>
        <strain evidence="2">PB745_01</strain>
        <tissue evidence="2">Gill</tissue>
    </source>
</reference>
<dbReference type="AlphaFoldDB" id="A0AAE1BVJ7"/>
<proteinExistence type="predicted"/>
<feature type="transmembrane region" description="Helical" evidence="1">
    <location>
        <begin position="12"/>
        <end position="30"/>
    </location>
</feature>
<sequence length="83" mass="9234">MTVVGWTCVKWWVLVLMLMLVLLSLTSVVGQGISNYRQRIPGVHDKSWFYSGGHNAEQPGVATLHTGNPGGIRPPKPCFWPCR</sequence>
<evidence type="ECO:0000313" key="2">
    <source>
        <dbReference type="EMBL" id="KAK3857858.1"/>
    </source>
</evidence>
<dbReference type="EMBL" id="JAWQEG010005482">
    <property type="protein sequence ID" value="KAK3857858.1"/>
    <property type="molecule type" value="Genomic_DNA"/>
</dbReference>